<feature type="domain" description="TonB-dependent receptor plug" evidence="13">
    <location>
        <begin position="61"/>
        <end position="159"/>
    </location>
</feature>
<dbReference type="Pfam" id="PF00593">
    <property type="entry name" value="TonB_dep_Rec_b-barrel"/>
    <property type="match status" value="1"/>
</dbReference>
<feature type="domain" description="TonB-dependent receptor-like beta-barrel" evidence="12">
    <location>
        <begin position="235"/>
        <end position="681"/>
    </location>
</feature>
<proteinExistence type="inferred from homology"/>
<evidence type="ECO:0000313" key="14">
    <source>
        <dbReference type="EMBL" id="MEK8089537.1"/>
    </source>
</evidence>
<reference evidence="14 15" key="1">
    <citation type="submission" date="2024-04" db="EMBL/GenBank/DDBJ databases">
        <authorList>
            <person name="Abashina T."/>
            <person name="Shaikin A."/>
        </authorList>
    </citation>
    <scope>NUCLEOTIDE SEQUENCE [LARGE SCALE GENOMIC DNA]</scope>
    <source>
        <strain evidence="14 15">AAFK</strain>
    </source>
</reference>
<accession>A0ABU9D7N1</accession>
<dbReference type="Pfam" id="PF07715">
    <property type="entry name" value="Plug"/>
    <property type="match status" value="1"/>
</dbReference>
<dbReference type="RefSeq" id="WP_341370594.1">
    <property type="nucleotide sequence ID" value="NZ_JBBPCO010000006.1"/>
</dbReference>
<dbReference type="PANTHER" id="PTHR32552">
    <property type="entry name" value="FERRICHROME IRON RECEPTOR-RELATED"/>
    <property type="match status" value="1"/>
</dbReference>
<dbReference type="Gene3D" id="2.40.170.20">
    <property type="entry name" value="TonB-dependent receptor, beta-barrel domain"/>
    <property type="match status" value="1"/>
</dbReference>
<organism evidence="14 15">
    <name type="scientific">Thermithiobacillus plumbiphilus</name>
    <dbReference type="NCBI Taxonomy" id="1729899"/>
    <lineage>
        <taxon>Bacteria</taxon>
        <taxon>Pseudomonadati</taxon>
        <taxon>Pseudomonadota</taxon>
        <taxon>Acidithiobacillia</taxon>
        <taxon>Acidithiobacillales</taxon>
        <taxon>Thermithiobacillaceae</taxon>
        <taxon>Thermithiobacillus</taxon>
    </lineage>
</organism>
<dbReference type="CDD" id="cd01347">
    <property type="entry name" value="ligand_gated_channel"/>
    <property type="match status" value="1"/>
</dbReference>
<dbReference type="InterPro" id="IPR012910">
    <property type="entry name" value="Plug_dom"/>
</dbReference>
<keyword evidence="4 10" id="KW-1134">Transmembrane beta strand</keyword>
<evidence type="ECO:0000256" key="2">
    <source>
        <dbReference type="ARBA" id="ARBA00009810"/>
    </source>
</evidence>
<keyword evidence="8 14" id="KW-0675">Receptor</keyword>
<evidence type="ECO:0000259" key="13">
    <source>
        <dbReference type="Pfam" id="PF07715"/>
    </source>
</evidence>
<evidence type="ECO:0000256" key="5">
    <source>
        <dbReference type="ARBA" id="ARBA00022692"/>
    </source>
</evidence>
<evidence type="ECO:0000256" key="9">
    <source>
        <dbReference type="ARBA" id="ARBA00023237"/>
    </source>
</evidence>
<comment type="caution">
    <text evidence="14">The sequence shown here is derived from an EMBL/GenBank/DDBJ whole genome shotgun (WGS) entry which is preliminary data.</text>
</comment>
<dbReference type="InterPro" id="IPR039426">
    <property type="entry name" value="TonB-dep_rcpt-like"/>
</dbReference>
<dbReference type="InterPro" id="IPR010105">
    <property type="entry name" value="TonB_sidphr_rcpt"/>
</dbReference>
<keyword evidence="7 10" id="KW-0472">Membrane</keyword>
<keyword evidence="6 11" id="KW-0798">TonB box</keyword>
<evidence type="ECO:0000256" key="8">
    <source>
        <dbReference type="ARBA" id="ARBA00023170"/>
    </source>
</evidence>
<evidence type="ECO:0000256" key="6">
    <source>
        <dbReference type="ARBA" id="ARBA00023077"/>
    </source>
</evidence>
<sequence>MHKQPLFLALMAALSQAVEPARAEDAAESTALPEVVVKSAAEQEEFRAGTISSGSKFEADPRDVPQAVSVVNNQLIESQSSFSLRDALKNVAGLTVAAGEGGRTGDSITLRGFAANSDNYLDGVKDMGQYVRDTFFIEQVEVLKGPSSMLFGRGSTGGVINQISRKPRRADAPAFLETEASYGSFDFKRLSMDAGGPLTDGVQARVSAVMQDAGSFRNFNFTDRQGIAPSLAFDLGARTRLTLQGLLQEEDSVFDYGVPMYRGRPADVPVEQFYGYTDDRLQKYETRIGTAILSHKFSDSFSLRNTLRLGDYSRLYRTHLFGAVNETDPANPTVGRSQALRRGSQESLINTTDFQLKAPLGKLPNTLVFGVEAGREDFSYRASDSSGTSPISIFNPQLTPSVGAGRANDFAGAKGRDVETTTLGAYVMDQLEFVPGWKAVAGIRYDSFKAEQDDVSNDANDRSRTDRMWSPRLGLIWQPGDTQSYYLSYGESFNPSAEGYSLSATSQPLDPEENRNFEIGAKLDFLDGRLGLDTALFRLEKNKARTNTDDPTVQVLAGQQHTNGFELELTGRPTTRWNLRLAYAFLDARVDESNNTAVGSVSDVSQPLEGKVPVNVPKHSGALWSVFQATPHWSLGGGVFFASSRYTDSVNEVKLPGYARWDAVLSYTQPRWALQLNAYNLFDTVYYESGQVRSALPGTPRSVLGTLRLAF</sequence>
<dbReference type="InterPro" id="IPR000531">
    <property type="entry name" value="Beta-barrel_TonB"/>
</dbReference>
<protein>
    <submittedName>
        <fullName evidence="14">TonB-dependent siderophore receptor</fullName>
    </submittedName>
</protein>
<dbReference type="PANTHER" id="PTHR32552:SF83">
    <property type="entry name" value="BLR3904 PROTEIN"/>
    <property type="match status" value="1"/>
</dbReference>
<comment type="subcellular location">
    <subcellularLocation>
        <location evidence="1 10">Cell outer membrane</location>
        <topology evidence="1 10">Multi-pass membrane protein</topology>
    </subcellularLocation>
</comment>
<dbReference type="NCBIfam" id="TIGR01783">
    <property type="entry name" value="TonB-siderophor"/>
    <property type="match status" value="1"/>
</dbReference>
<evidence type="ECO:0000256" key="1">
    <source>
        <dbReference type="ARBA" id="ARBA00004571"/>
    </source>
</evidence>
<evidence type="ECO:0000256" key="4">
    <source>
        <dbReference type="ARBA" id="ARBA00022452"/>
    </source>
</evidence>
<dbReference type="Proteomes" id="UP001446205">
    <property type="component" value="Unassembled WGS sequence"/>
</dbReference>
<evidence type="ECO:0000256" key="3">
    <source>
        <dbReference type="ARBA" id="ARBA00022448"/>
    </source>
</evidence>
<keyword evidence="9 10" id="KW-0998">Cell outer membrane</keyword>
<keyword evidence="5 10" id="KW-0812">Transmembrane</keyword>
<evidence type="ECO:0000256" key="10">
    <source>
        <dbReference type="PROSITE-ProRule" id="PRU01360"/>
    </source>
</evidence>
<dbReference type="Gene3D" id="2.170.130.10">
    <property type="entry name" value="TonB-dependent receptor, plug domain"/>
    <property type="match status" value="1"/>
</dbReference>
<evidence type="ECO:0000256" key="7">
    <source>
        <dbReference type="ARBA" id="ARBA00023136"/>
    </source>
</evidence>
<name>A0ABU9D7N1_9PROT</name>
<dbReference type="InterPro" id="IPR037066">
    <property type="entry name" value="Plug_dom_sf"/>
</dbReference>
<dbReference type="InterPro" id="IPR036942">
    <property type="entry name" value="Beta-barrel_TonB_sf"/>
</dbReference>
<evidence type="ECO:0000259" key="12">
    <source>
        <dbReference type="Pfam" id="PF00593"/>
    </source>
</evidence>
<keyword evidence="15" id="KW-1185">Reference proteome</keyword>
<evidence type="ECO:0000256" key="11">
    <source>
        <dbReference type="RuleBase" id="RU003357"/>
    </source>
</evidence>
<keyword evidence="3 10" id="KW-0813">Transport</keyword>
<evidence type="ECO:0000313" key="15">
    <source>
        <dbReference type="Proteomes" id="UP001446205"/>
    </source>
</evidence>
<comment type="similarity">
    <text evidence="2 10 11">Belongs to the TonB-dependent receptor family.</text>
</comment>
<gene>
    <name evidence="14" type="ORF">WOB96_07135</name>
</gene>
<dbReference type="EMBL" id="JBBPCO010000006">
    <property type="protein sequence ID" value="MEK8089537.1"/>
    <property type="molecule type" value="Genomic_DNA"/>
</dbReference>
<dbReference type="PROSITE" id="PS52016">
    <property type="entry name" value="TONB_DEPENDENT_REC_3"/>
    <property type="match status" value="1"/>
</dbReference>
<dbReference type="SUPFAM" id="SSF56935">
    <property type="entry name" value="Porins"/>
    <property type="match status" value="1"/>
</dbReference>